<feature type="transmembrane region" description="Helical" evidence="8">
    <location>
        <begin position="228"/>
        <end position="248"/>
    </location>
</feature>
<dbReference type="GO" id="GO:0005886">
    <property type="term" value="C:plasma membrane"/>
    <property type="evidence" value="ECO:0007669"/>
    <property type="project" value="UniProtKB-SubCell"/>
</dbReference>
<dbReference type="EMBL" id="SRLC01000002">
    <property type="protein sequence ID" value="TGE21398.1"/>
    <property type="molecule type" value="Genomic_DNA"/>
</dbReference>
<dbReference type="AlphaFoldDB" id="A0A4Z0PUI4"/>
<reference evidence="10 11" key="1">
    <citation type="submission" date="2019-04" db="EMBL/GenBank/DDBJ databases">
        <authorList>
            <person name="Feng G."/>
            <person name="Zhang J."/>
            <person name="Zhu H."/>
        </authorList>
    </citation>
    <scope>NUCLEOTIDE SEQUENCE [LARGE SCALE GENOMIC DNA]</scope>
    <source>
        <strain evidence="10 11">JCM 31653</strain>
    </source>
</reference>
<evidence type="ECO:0000256" key="7">
    <source>
        <dbReference type="ARBA" id="ARBA00023136"/>
    </source>
</evidence>
<evidence type="ECO:0000256" key="8">
    <source>
        <dbReference type="SAM" id="Phobius"/>
    </source>
</evidence>
<sequence>MAAAPTRSLLTRPRARLLAVLAVCAVNFFAHLGALPVTLMEARNFVAAREMAAGGSWLLPTMNGQLRLAKPPLPTWSVATLLRLTHEAANPALLRLPAAAMATLLVLFFWGLTRELTRPAPDEALAPGRTAWLAALVLGSSLLVVTVGREGQWDIFSNSLAIGSLWLLARGWNQPGPAYLTFVGAGLLLGGTFLSKGPVSLYTLVLPFVAATLTRWQPGGRARLRQHLRGTLVAAGVGLLVGGAWPLYVWQHVPAAAAAVARVEVSSWSERHVEPGWYYFNFAVFVGVWALVALAALAAPYARPRAARFVPYGFGLAWLLAALVLLSVVPAKKERYMLPLLPPLVLLLTGLLRYWEQEVAAQRRAPAPDRWLLHAWATALTLAAVAVPVALWWAHLPGFEPADPAFLLTVLALGALAALAARGGWQQRPGPLILASVLMMSALLALLLPAYAALKTRAEATGLRRLTHALARSAWQRLPWLALDELPIEQVWQAGRAVPTWAAPANRLPPLPAVVVAAAPLPRRLPAAWRGRVRVVRTDSFYLGSKPEDGLFYVGELVAGPADER</sequence>
<keyword evidence="6 8" id="KW-1133">Transmembrane helix</keyword>
<evidence type="ECO:0000256" key="3">
    <source>
        <dbReference type="ARBA" id="ARBA00022676"/>
    </source>
</evidence>
<comment type="caution">
    <text evidence="10">The sequence shown here is derived from an EMBL/GenBank/DDBJ whole genome shotgun (WGS) entry which is preliminary data.</text>
</comment>
<dbReference type="Proteomes" id="UP000297549">
    <property type="component" value="Unassembled WGS sequence"/>
</dbReference>
<evidence type="ECO:0000313" key="10">
    <source>
        <dbReference type="EMBL" id="TGE21398.1"/>
    </source>
</evidence>
<dbReference type="GO" id="GO:0016763">
    <property type="term" value="F:pentosyltransferase activity"/>
    <property type="evidence" value="ECO:0007669"/>
    <property type="project" value="TreeGrafter"/>
</dbReference>
<keyword evidence="4" id="KW-0808">Transferase</keyword>
<feature type="transmembrane region" description="Helical" evidence="8">
    <location>
        <begin position="432"/>
        <end position="454"/>
    </location>
</feature>
<name>A0A4Z0PUI4_9BACT</name>
<evidence type="ECO:0000256" key="5">
    <source>
        <dbReference type="ARBA" id="ARBA00022692"/>
    </source>
</evidence>
<gene>
    <name evidence="10" type="ORF">E5K00_14000</name>
</gene>
<dbReference type="GO" id="GO:0009103">
    <property type="term" value="P:lipopolysaccharide biosynthetic process"/>
    <property type="evidence" value="ECO:0007669"/>
    <property type="project" value="UniProtKB-ARBA"/>
</dbReference>
<keyword evidence="7 8" id="KW-0472">Membrane</keyword>
<accession>A0A4Z0PUI4</accession>
<keyword evidence="3" id="KW-0328">Glycosyltransferase</keyword>
<dbReference type="Pfam" id="PF13231">
    <property type="entry name" value="PMT_2"/>
    <property type="match status" value="1"/>
</dbReference>
<feature type="transmembrane region" description="Helical" evidence="8">
    <location>
        <begin position="124"/>
        <end position="145"/>
    </location>
</feature>
<evidence type="ECO:0000313" key="11">
    <source>
        <dbReference type="Proteomes" id="UP000297549"/>
    </source>
</evidence>
<feature type="transmembrane region" description="Helical" evidence="8">
    <location>
        <begin position="405"/>
        <end position="425"/>
    </location>
</feature>
<keyword evidence="2" id="KW-1003">Cell membrane</keyword>
<dbReference type="RefSeq" id="WP_135463948.1">
    <property type="nucleotide sequence ID" value="NZ_SRLC01000002.1"/>
</dbReference>
<feature type="transmembrane region" description="Helical" evidence="8">
    <location>
        <begin position="17"/>
        <end position="39"/>
    </location>
</feature>
<evidence type="ECO:0000256" key="2">
    <source>
        <dbReference type="ARBA" id="ARBA00022475"/>
    </source>
</evidence>
<dbReference type="PANTHER" id="PTHR33908:SF3">
    <property type="entry name" value="UNDECAPRENYL PHOSPHATE-ALPHA-4-AMINO-4-DEOXY-L-ARABINOSE ARABINOSYL TRANSFERASE"/>
    <property type="match status" value="1"/>
</dbReference>
<dbReference type="OrthoDB" id="9792789at2"/>
<feature type="transmembrane region" description="Helical" evidence="8">
    <location>
        <begin position="309"/>
        <end position="330"/>
    </location>
</feature>
<evidence type="ECO:0000256" key="4">
    <source>
        <dbReference type="ARBA" id="ARBA00022679"/>
    </source>
</evidence>
<feature type="transmembrane region" description="Helical" evidence="8">
    <location>
        <begin position="151"/>
        <end position="169"/>
    </location>
</feature>
<feature type="transmembrane region" description="Helical" evidence="8">
    <location>
        <begin position="371"/>
        <end position="393"/>
    </location>
</feature>
<protein>
    <recommendedName>
        <fullName evidence="9">Glycosyltransferase RgtA/B/C/D-like domain-containing protein</fullName>
    </recommendedName>
</protein>
<feature type="transmembrane region" description="Helical" evidence="8">
    <location>
        <begin position="277"/>
        <end position="297"/>
    </location>
</feature>
<evidence type="ECO:0000256" key="1">
    <source>
        <dbReference type="ARBA" id="ARBA00004651"/>
    </source>
</evidence>
<keyword evidence="5 8" id="KW-0812">Transmembrane</keyword>
<dbReference type="InterPro" id="IPR050297">
    <property type="entry name" value="LipidA_mod_glycosyltrf_83"/>
</dbReference>
<feature type="transmembrane region" description="Helical" evidence="8">
    <location>
        <begin position="336"/>
        <end position="355"/>
    </location>
</feature>
<feature type="domain" description="Glycosyltransferase RgtA/B/C/D-like" evidence="9">
    <location>
        <begin position="70"/>
        <end position="212"/>
    </location>
</feature>
<dbReference type="GO" id="GO:0010041">
    <property type="term" value="P:response to iron(III) ion"/>
    <property type="evidence" value="ECO:0007669"/>
    <property type="project" value="TreeGrafter"/>
</dbReference>
<evidence type="ECO:0000259" key="9">
    <source>
        <dbReference type="Pfam" id="PF13231"/>
    </source>
</evidence>
<evidence type="ECO:0000256" key="6">
    <source>
        <dbReference type="ARBA" id="ARBA00022989"/>
    </source>
</evidence>
<keyword evidence="11" id="KW-1185">Reference proteome</keyword>
<proteinExistence type="predicted"/>
<dbReference type="InterPro" id="IPR038731">
    <property type="entry name" value="RgtA/B/C-like"/>
</dbReference>
<feature type="transmembrane region" description="Helical" evidence="8">
    <location>
        <begin position="92"/>
        <end position="112"/>
    </location>
</feature>
<comment type="subcellular location">
    <subcellularLocation>
        <location evidence="1">Cell membrane</location>
        <topology evidence="1">Multi-pass membrane protein</topology>
    </subcellularLocation>
</comment>
<organism evidence="10 11">
    <name type="scientific">Hymenobacter aquaticus</name>
    <dbReference type="NCBI Taxonomy" id="1867101"/>
    <lineage>
        <taxon>Bacteria</taxon>
        <taxon>Pseudomonadati</taxon>
        <taxon>Bacteroidota</taxon>
        <taxon>Cytophagia</taxon>
        <taxon>Cytophagales</taxon>
        <taxon>Hymenobacteraceae</taxon>
        <taxon>Hymenobacter</taxon>
    </lineage>
</organism>
<dbReference type="PANTHER" id="PTHR33908">
    <property type="entry name" value="MANNOSYLTRANSFERASE YKCB-RELATED"/>
    <property type="match status" value="1"/>
</dbReference>